<accession>A0A7R8X2M6</accession>
<dbReference type="Pfam" id="PF25881">
    <property type="entry name" value="HH_YBHG"/>
    <property type="match status" value="1"/>
</dbReference>
<organism evidence="4">
    <name type="scientific">Cyprideis torosa</name>
    <dbReference type="NCBI Taxonomy" id="163714"/>
    <lineage>
        <taxon>Eukaryota</taxon>
        <taxon>Metazoa</taxon>
        <taxon>Ecdysozoa</taxon>
        <taxon>Arthropoda</taxon>
        <taxon>Crustacea</taxon>
        <taxon>Oligostraca</taxon>
        <taxon>Ostracoda</taxon>
        <taxon>Podocopa</taxon>
        <taxon>Podocopida</taxon>
        <taxon>Cytherocopina</taxon>
        <taxon>Cytheroidea</taxon>
        <taxon>Cytherideidae</taxon>
        <taxon>Cyprideis</taxon>
    </lineage>
</organism>
<dbReference type="Gene3D" id="1.10.287.470">
    <property type="entry name" value="Helix hairpin bin"/>
    <property type="match status" value="2"/>
</dbReference>
<dbReference type="InterPro" id="IPR059052">
    <property type="entry name" value="HH_YbhG-like"/>
</dbReference>
<dbReference type="Gene3D" id="2.40.50.100">
    <property type="match status" value="2"/>
</dbReference>
<protein>
    <recommendedName>
        <fullName evidence="3">YbhG-like alpha-helical hairpin domain-containing protein</fullName>
    </recommendedName>
</protein>
<feature type="non-terminal residue" evidence="4">
    <location>
        <position position="184"/>
    </location>
</feature>
<reference evidence="4" key="1">
    <citation type="submission" date="2020-11" db="EMBL/GenBank/DDBJ databases">
        <authorList>
            <person name="Tran Van P."/>
        </authorList>
    </citation>
    <scope>NUCLEOTIDE SEQUENCE</scope>
</reference>
<feature type="domain" description="YbhG-like alpha-helical hairpin" evidence="3">
    <location>
        <begin position="19"/>
        <end position="148"/>
    </location>
</feature>
<evidence type="ECO:0000259" key="3">
    <source>
        <dbReference type="Pfam" id="PF25881"/>
    </source>
</evidence>
<proteinExistence type="predicted"/>
<gene>
    <name evidence="4" type="ORF">CTOB1V02_LOCUS17190</name>
</gene>
<dbReference type="SUPFAM" id="SSF111369">
    <property type="entry name" value="HlyD-like secretion proteins"/>
    <property type="match status" value="3"/>
</dbReference>
<sequence length="184" mass="19325">ALHFDEGDTVQQGDLVAELDAQPYREAFAVAQANVMQARAQLDKLRSGSRPQEIAQAQQAVTQAQAAFRNADNEYKRQSKLADSGVISRSLLDAARSAHDQAAAVLSSARQALALKQEGSRAEDISAGEAGLAAAQAALAQAQTALDDTRLRSPANGVVLTRVREPGSMLGSGSPVYSLSLNDP</sequence>
<dbReference type="AlphaFoldDB" id="A0A7R8X2M6"/>
<dbReference type="PANTHER" id="PTHR32347:SF29">
    <property type="entry name" value="UPF0194 MEMBRANE PROTEIN YBHG"/>
    <property type="match status" value="1"/>
</dbReference>
<comment type="subcellular location">
    <subcellularLocation>
        <location evidence="1">Cell envelope</location>
    </subcellularLocation>
</comment>
<name>A0A7R8X2M6_9CRUS</name>
<dbReference type="EMBL" id="OB724014">
    <property type="protein sequence ID" value="CAD7239375.1"/>
    <property type="molecule type" value="Genomic_DNA"/>
</dbReference>
<evidence type="ECO:0000313" key="4">
    <source>
        <dbReference type="EMBL" id="CAD7239375.1"/>
    </source>
</evidence>
<feature type="non-terminal residue" evidence="4">
    <location>
        <position position="1"/>
    </location>
</feature>
<dbReference type="PANTHER" id="PTHR32347">
    <property type="entry name" value="EFFLUX SYSTEM COMPONENT YKNX-RELATED"/>
    <property type="match status" value="1"/>
</dbReference>
<dbReference type="InterPro" id="IPR050465">
    <property type="entry name" value="UPF0194_transport"/>
</dbReference>
<evidence type="ECO:0000256" key="1">
    <source>
        <dbReference type="ARBA" id="ARBA00004196"/>
    </source>
</evidence>
<keyword evidence="2" id="KW-0175">Coiled coil</keyword>
<evidence type="ECO:0000256" key="2">
    <source>
        <dbReference type="ARBA" id="ARBA00023054"/>
    </source>
</evidence>